<reference evidence="2 3" key="1">
    <citation type="journal article" date="2015" name="Genome Biol. Evol.">
        <title>Phylogenomic analyses indicate that early fungi evolved digesting cell walls of algal ancestors of land plants.</title>
        <authorList>
            <person name="Chang Y."/>
            <person name="Wang S."/>
            <person name="Sekimoto S."/>
            <person name="Aerts A.L."/>
            <person name="Choi C."/>
            <person name="Clum A."/>
            <person name="LaButti K.M."/>
            <person name="Lindquist E.A."/>
            <person name="Yee Ngan C."/>
            <person name="Ohm R.A."/>
            <person name="Salamov A.A."/>
            <person name="Grigoriev I.V."/>
            <person name="Spatafora J.W."/>
            <person name="Berbee M.L."/>
        </authorList>
    </citation>
    <scope>NUCLEOTIDE SEQUENCE [LARGE SCALE GENOMIC DNA]</scope>
    <source>
        <strain evidence="2 3">JEL478</strain>
    </source>
</reference>
<gene>
    <name evidence="2" type="ORF">M427DRAFT_458539</name>
</gene>
<accession>A0A139A289</accession>
<name>A0A139A289_GONPJ</name>
<evidence type="ECO:0000256" key="1">
    <source>
        <dbReference type="SAM" id="SignalP"/>
    </source>
</evidence>
<organism evidence="2 3">
    <name type="scientific">Gonapodya prolifera (strain JEL478)</name>
    <name type="common">Monoblepharis prolifera</name>
    <dbReference type="NCBI Taxonomy" id="1344416"/>
    <lineage>
        <taxon>Eukaryota</taxon>
        <taxon>Fungi</taxon>
        <taxon>Fungi incertae sedis</taxon>
        <taxon>Chytridiomycota</taxon>
        <taxon>Chytridiomycota incertae sedis</taxon>
        <taxon>Monoblepharidomycetes</taxon>
        <taxon>Monoblepharidales</taxon>
        <taxon>Gonapodyaceae</taxon>
        <taxon>Gonapodya</taxon>
    </lineage>
</organism>
<protein>
    <recommendedName>
        <fullName evidence="4">Secreted protein</fullName>
    </recommendedName>
</protein>
<evidence type="ECO:0000313" key="2">
    <source>
        <dbReference type="EMBL" id="KXS10854.1"/>
    </source>
</evidence>
<feature type="signal peptide" evidence="1">
    <location>
        <begin position="1"/>
        <end position="20"/>
    </location>
</feature>
<feature type="chain" id="PRO_5007295892" description="Secreted protein" evidence="1">
    <location>
        <begin position="21"/>
        <end position="116"/>
    </location>
</feature>
<dbReference type="AlphaFoldDB" id="A0A139A289"/>
<dbReference type="Proteomes" id="UP000070544">
    <property type="component" value="Unassembled WGS sequence"/>
</dbReference>
<evidence type="ECO:0000313" key="3">
    <source>
        <dbReference type="Proteomes" id="UP000070544"/>
    </source>
</evidence>
<sequence>MWRLRVWRCVLPCWWGLRFGSTLRRGSVEGKLVESLTGRVTILRVISNRWSRWCRRIVRSNSVRRARCHWRVTSPSSFHVRRRNHWLMLEGRHLHSRSASCRVRRSAIRMRLHRCI</sequence>
<keyword evidence="3" id="KW-1185">Reference proteome</keyword>
<keyword evidence="1" id="KW-0732">Signal</keyword>
<dbReference type="EMBL" id="KQ965812">
    <property type="protein sequence ID" value="KXS10854.1"/>
    <property type="molecule type" value="Genomic_DNA"/>
</dbReference>
<proteinExistence type="predicted"/>
<evidence type="ECO:0008006" key="4">
    <source>
        <dbReference type="Google" id="ProtNLM"/>
    </source>
</evidence>